<accession>A0A8D8V0J9</accession>
<evidence type="ECO:0000313" key="2">
    <source>
        <dbReference type="EMBL" id="CAG6714510.1"/>
    </source>
</evidence>
<dbReference type="EMBL" id="HBUF01351888">
    <property type="protein sequence ID" value="CAG6714510.1"/>
    <property type="molecule type" value="Transcribed_RNA"/>
</dbReference>
<evidence type="ECO:0000256" key="1">
    <source>
        <dbReference type="SAM" id="MobiDB-lite"/>
    </source>
</evidence>
<proteinExistence type="predicted"/>
<organism evidence="2">
    <name type="scientific">Cacopsylla melanoneura</name>
    <dbReference type="NCBI Taxonomy" id="428564"/>
    <lineage>
        <taxon>Eukaryota</taxon>
        <taxon>Metazoa</taxon>
        <taxon>Ecdysozoa</taxon>
        <taxon>Arthropoda</taxon>
        <taxon>Hexapoda</taxon>
        <taxon>Insecta</taxon>
        <taxon>Pterygota</taxon>
        <taxon>Neoptera</taxon>
        <taxon>Paraneoptera</taxon>
        <taxon>Hemiptera</taxon>
        <taxon>Sternorrhyncha</taxon>
        <taxon>Psylloidea</taxon>
        <taxon>Psyllidae</taxon>
        <taxon>Psyllinae</taxon>
        <taxon>Cacopsylla</taxon>
    </lineage>
</organism>
<sequence>MMAPRKRAASKPSTDDIKEKILTKRYQSLLIKLKKLSWCYQPMTSKKRKYLKLLKLLMEVLLISKIRSPKESLVKKVQIKKLSRTNLNQKVQIKKVRKRKAQLRIHTSPKQLRKSRVQAS</sequence>
<dbReference type="AlphaFoldDB" id="A0A8D8V0J9"/>
<feature type="compositionally biased region" description="Basic residues" evidence="1">
    <location>
        <begin position="111"/>
        <end position="120"/>
    </location>
</feature>
<dbReference type="EMBL" id="HBUF01351889">
    <property type="protein sequence ID" value="CAG6714514.1"/>
    <property type="molecule type" value="Transcribed_RNA"/>
</dbReference>
<name>A0A8D8V0J9_9HEMI</name>
<reference evidence="2" key="1">
    <citation type="submission" date="2021-05" db="EMBL/GenBank/DDBJ databases">
        <authorList>
            <person name="Alioto T."/>
            <person name="Alioto T."/>
            <person name="Gomez Garrido J."/>
        </authorList>
    </citation>
    <scope>NUCLEOTIDE SEQUENCE</scope>
</reference>
<protein>
    <submittedName>
        <fullName evidence="2">Uncharacterized protein</fullName>
    </submittedName>
</protein>
<feature type="region of interest" description="Disordered" evidence="1">
    <location>
        <begin position="98"/>
        <end position="120"/>
    </location>
</feature>